<evidence type="ECO:0000313" key="3">
    <source>
        <dbReference type="Proteomes" id="UP000015106"/>
    </source>
</evidence>
<name>A0A8R7Q2J4_TRIUA</name>
<evidence type="ECO:0000313" key="2">
    <source>
        <dbReference type="EnsemblPlants" id="TuG1812G0400001770.01.T03.cds397001"/>
    </source>
</evidence>
<reference evidence="2" key="3">
    <citation type="submission" date="2022-06" db="UniProtKB">
        <authorList>
            <consortium name="EnsemblPlants"/>
        </authorList>
    </citation>
    <scope>IDENTIFICATION</scope>
</reference>
<feature type="region of interest" description="Disordered" evidence="1">
    <location>
        <begin position="1"/>
        <end position="86"/>
    </location>
</feature>
<organism evidence="2 3">
    <name type="scientific">Triticum urartu</name>
    <name type="common">Red wild einkorn</name>
    <name type="synonym">Crithodium urartu</name>
    <dbReference type="NCBI Taxonomy" id="4572"/>
    <lineage>
        <taxon>Eukaryota</taxon>
        <taxon>Viridiplantae</taxon>
        <taxon>Streptophyta</taxon>
        <taxon>Embryophyta</taxon>
        <taxon>Tracheophyta</taxon>
        <taxon>Spermatophyta</taxon>
        <taxon>Magnoliopsida</taxon>
        <taxon>Liliopsida</taxon>
        <taxon>Poales</taxon>
        <taxon>Poaceae</taxon>
        <taxon>BOP clade</taxon>
        <taxon>Pooideae</taxon>
        <taxon>Triticodae</taxon>
        <taxon>Triticeae</taxon>
        <taxon>Triticinae</taxon>
        <taxon>Triticum</taxon>
    </lineage>
</organism>
<dbReference type="Gramene" id="TuG1812G0400001770.01.T03">
    <property type="protein sequence ID" value="TuG1812G0400001770.01.T03.cds397001"/>
    <property type="gene ID" value="TuG1812G0400001770.01"/>
</dbReference>
<keyword evidence="3" id="KW-1185">Reference proteome</keyword>
<protein>
    <submittedName>
        <fullName evidence="2">Uncharacterized protein</fullName>
    </submittedName>
</protein>
<evidence type="ECO:0000256" key="1">
    <source>
        <dbReference type="SAM" id="MobiDB-lite"/>
    </source>
</evidence>
<reference evidence="2" key="2">
    <citation type="submission" date="2018-03" db="EMBL/GenBank/DDBJ databases">
        <title>The Triticum urartu genome reveals the dynamic nature of wheat genome evolution.</title>
        <authorList>
            <person name="Ling H."/>
            <person name="Ma B."/>
            <person name="Shi X."/>
            <person name="Liu H."/>
            <person name="Dong L."/>
            <person name="Sun H."/>
            <person name="Cao Y."/>
            <person name="Gao Q."/>
            <person name="Zheng S."/>
            <person name="Li Y."/>
            <person name="Yu Y."/>
            <person name="Du H."/>
            <person name="Qi M."/>
            <person name="Li Y."/>
            <person name="Yu H."/>
            <person name="Cui Y."/>
            <person name="Wang N."/>
            <person name="Chen C."/>
            <person name="Wu H."/>
            <person name="Zhao Y."/>
            <person name="Zhang J."/>
            <person name="Li Y."/>
            <person name="Zhou W."/>
            <person name="Zhang B."/>
            <person name="Hu W."/>
            <person name="Eijk M."/>
            <person name="Tang J."/>
            <person name="Witsenboer H."/>
            <person name="Zhao S."/>
            <person name="Li Z."/>
            <person name="Zhang A."/>
            <person name="Wang D."/>
            <person name="Liang C."/>
        </authorList>
    </citation>
    <scope>NUCLEOTIDE SEQUENCE [LARGE SCALE GENOMIC DNA]</scope>
    <source>
        <strain evidence="2">cv. G1812</strain>
    </source>
</reference>
<dbReference type="EnsemblPlants" id="TuG1812G0400001770.01.T03">
    <property type="protein sequence ID" value="TuG1812G0400001770.01.T03.cds397001"/>
    <property type="gene ID" value="TuG1812G0400001770.01"/>
</dbReference>
<dbReference type="AlphaFoldDB" id="A0A8R7Q2J4"/>
<accession>A0A8R7Q2J4</accession>
<dbReference type="Proteomes" id="UP000015106">
    <property type="component" value="Chromosome 4"/>
</dbReference>
<feature type="compositionally biased region" description="Pro residues" evidence="1">
    <location>
        <begin position="42"/>
        <end position="60"/>
    </location>
</feature>
<reference evidence="3" key="1">
    <citation type="journal article" date="2013" name="Nature">
        <title>Draft genome of the wheat A-genome progenitor Triticum urartu.</title>
        <authorList>
            <person name="Ling H.Q."/>
            <person name="Zhao S."/>
            <person name="Liu D."/>
            <person name="Wang J."/>
            <person name="Sun H."/>
            <person name="Zhang C."/>
            <person name="Fan H."/>
            <person name="Li D."/>
            <person name="Dong L."/>
            <person name="Tao Y."/>
            <person name="Gao C."/>
            <person name="Wu H."/>
            <person name="Li Y."/>
            <person name="Cui Y."/>
            <person name="Guo X."/>
            <person name="Zheng S."/>
            <person name="Wang B."/>
            <person name="Yu K."/>
            <person name="Liang Q."/>
            <person name="Yang W."/>
            <person name="Lou X."/>
            <person name="Chen J."/>
            <person name="Feng M."/>
            <person name="Jian J."/>
            <person name="Zhang X."/>
            <person name="Luo G."/>
            <person name="Jiang Y."/>
            <person name="Liu J."/>
            <person name="Wang Z."/>
            <person name="Sha Y."/>
            <person name="Zhang B."/>
            <person name="Wu H."/>
            <person name="Tang D."/>
            <person name="Shen Q."/>
            <person name="Xue P."/>
            <person name="Zou S."/>
            <person name="Wang X."/>
            <person name="Liu X."/>
            <person name="Wang F."/>
            <person name="Yang Y."/>
            <person name="An X."/>
            <person name="Dong Z."/>
            <person name="Zhang K."/>
            <person name="Zhang X."/>
            <person name="Luo M.C."/>
            <person name="Dvorak J."/>
            <person name="Tong Y."/>
            <person name="Wang J."/>
            <person name="Yang H."/>
            <person name="Li Z."/>
            <person name="Wang D."/>
            <person name="Zhang A."/>
            <person name="Wang J."/>
        </authorList>
    </citation>
    <scope>NUCLEOTIDE SEQUENCE</scope>
    <source>
        <strain evidence="3">cv. G1812</strain>
    </source>
</reference>
<proteinExistence type="predicted"/>
<sequence length="86" mass="8965">SPSPIPHLSRARSSTAASQCRHPGSPTHAAALDPHPCLRLVPSPPHPPPMAPSSDPPSTPPLEVSGKFTSDLRERPGDLASVHSTQ</sequence>